<organism evidence="1 2">
    <name type="scientific">Limosilactobacillus ingluviei DSM 15946</name>
    <dbReference type="NCBI Taxonomy" id="1423760"/>
    <lineage>
        <taxon>Bacteria</taxon>
        <taxon>Bacillati</taxon>
        <taxon>Bacillota</taxon>
        <taxon>Bacilli</taxon>
        <taxon>Lactobacillales</taxon>
        <taxon>Lactobacillaceae</taxon>
        <taxon>Limosilactobacillus</taxon>
    </lineage>
</organism>
<reference evidence="1 2" key="1">
    <citation type="journal article" date="2015" name="Genome Announc.">
        <title>Expanding the biotechnology potential of lactobacilli through comparative genomics of 213 strains and associated genera.</title>
        <authorList>
            <person name="Sun Z."/>
            <person name="Harris H.M."/>
            <person name="McCann A."/>
            <person name="Guo C."/>
            <person name="Argimon S."/>
            <person name="Zhang W."/>
            <person name="Yang X."/>
            <person name="Jeffery I.B."/>
            <person name="Cooney J.C."/>
            <person name="Kagawa T.F."/>
            <person name="Liu W."/>
            <person name="Song Y."/>
            <person name="Salvetti E."/>
            <person name="Wrobel A."/>
            <person name="Rasinkangas P."/>
            <person name="Parkhill J."/>
            <person name="Rea M.C."/>
            <person name="O'Sullivan O."/>
            <person name="Ritari J."/>
            <person name="Douillard F.P."/>
            <person name="Paul Ross R."/>
            <person name="Yang R."/>
            <person name="Briner A.E."/>
            <person name="Felis G.E."/>
            <person name="de Vos W.M."/>
            <person name="Barrangou R."/>
            <person name="Klaenhammer T.R."/>
            <person name="Caufield P.W."/>
            <person name="Cui Y."/>
            <person name="Zhang H."/>
            <person name="O'Toole P.W."/>
        </authorList>
    </citation>
    <scope>NUCLEOTIDE SEQUENCE [LARGE SCALE GENOMIC DNA]</scope>
    <source>
        <strain evidence="1 2">DSM 15946</strain>
    </source>
</reference>
<accession>A0A0R1UM12</accession>
<comment type="caution">
    <text evidence="1">The sequence shown here is derived from an EMBL/GenBank/DDBJ whole genome shotgun (WGS) entry which is preliminary data.</text>
</comment>
<gene>
    <name evidence="1" type="ORF">FC43_GL001998</name>
</gene>
<dbReference type="AlphaFoldDB" id="A0A0R1UM12"/>
<dbReference type="RefSeq" id="WP_056953417.1">
    <property type="nucleotide sequence ID" value="NZ_AZFK01000005.1"/>
</dbReference>
<evidence type="ECO:0000313" key="1">
    <source>
        <dbReference type="EMBL" id="KRL92344.1"/>
    </source>
</evidence>
<name>A0A0R1UM12_9LACO</name>
<protein>
    <submittedName>
        <fullName evidence="1">Uncharacterized protein</fullName>
    </submittedName>
</protein>
<dbReference type="PATRIC" id="fig|1423760.3.peg.2096"/>
<evidence type="ECO:0000313" key="2">
    <source>
        <dbReference type="Proteomes" id="UP000050816"/>
    </source>
</evidence>
<sequence length="65" mass="7387">MASIIYFDNGQSIRVDNDIEEVASKLIEGGWLHIVARNNIFEDKHQMLVNTKAVTRVEVFNNDPA</sequence>
<proteinExistence type="predicted"/>
<dbReference type="Proteomes" id="UP000050816">
    <property type="component" value="Unassembled WGS sequence"/>
</dbReference>
<dbReference type="EMBL" id="AZFK01000005">
    <property type="protein sequence ID" value="KRL92344.1"/>
    <property type="molecule type" value="Genomic_DNA"/>
</dbReference>